<dbReference type="SUPFAM" id="SSF53720">
    <property type="entry name" value="ALDH-like"/>
    <property type="match status" value="1"/>
</dbReference>
<dbReference type="PANTHER" id="PTHR43570:SF20">
    <property type="entry name" value="ALDEHYDE DEHYDROGENASE ALDX-RELATED"/>
    <property type="match status" value="1"/>
</dbReference>
<evidence type="ECO:0000256" key="1">
    <source>
        <dbReference type="ARBA" id="ARBA00009986"/>
    </source>
</evidence>
<feature type="domain" description="Aldehyde dehydrogenase" evidence="7">
    <location>
        <begin position="28"/>
        <end position="442"/>
    </location>
</feature>
<organism evidence="8 9">
    <name type="scientific">Candidatus Marimicrobium litorale</name>
    <dbReference type="NCBI Taxonomy" id="2518991"/>
    <lineage>
        <taxon>Bacteria</taxon>
        <taxon>Pseudomonadati</taxon>
        <taxon>Pseudomonadota</taxon>
        <taxon>Gammaproteobacteria</taxon>
        <taxon>Cellvibrionales</taxon>
        <taxon>Halieaceae</taxon>
        <taxon>Marimicrobium</taxon>
    </lineage>
</organism>
<evidence type="ECO:0000256" key="4">
    <source>
        <dbReference type="PIRNR" id="PIRNR036492"/>
    </source>
</evidence>
<dbReference type="PROSITE" id="PS00687">
    <property type="entry name" value="ALDEHYDE_DEHYDR_GLU"/>
    <property type="match status" value="1"/>
</dbReference>
<sequence length="476" mass="52308">MDSVVIPDNMQSQLKRLRDAERSEGVADAATRIARLRRCIDLLVENQDDLARALDEDFNGRSPYLSKMSEILMPINHLKHAIKHVEKWMKPEKRRAMFPMGLFGGRARIEYHPLGVIGIMSPWNFPLAMIFHPLSNALAAGNRAMIKPSEYNPKTAALVGELFSRYFSDEEIAVVNGGPEAGAAFSALDLDHIIFTGATSIGKAVMQAAAQNLTPVTLELGGKSPTIISEGADVAKAAEAIISGKTMNAGQACLSPDYVFVPESALELFVDSARKTFLSLFPTVAGNVDYVAVINERHYQRLSGYIEEARGAGVRIEPLAPDAYNASEQRIPLQIIVNPHDDLKCMQDEIFGPVLVLKTYTELDDCINFIADRPHPLGLYYFGTDADEERYVLERTRSGGVTINDVLMHVSNIDLPFGGVGNSGIGNYQGREGFKTFSHARSIYSQGWVNLPKLAGTNPPYNAEKIDKLLAGQIRK</sequence>
<comment type="caution">
    <text evidence="8">The sequence shown here is derived from an EMBL/GenBank/DDBJ whole genome shotgun (WGS) entry which is preliminary data.</text>
</comment>
<dbReference type="EMBL" id="SHNO01000001">
    <property type="protein sequence ID" value="MCX2978507.1"/>
    <property type="molecule type" value="Genomic_DNA"/>
</dbReference>
<evidence type="ECO:0000256" key="5">
    <source>
        <dbReference type="PROSITE-ProRule" id="PRU10007"/>
    </source>
</evidence>
<evidence type="ECO:0000313" key="9">
    <source>
        <dbReference type="Proteomes" id="UP001143304"/>
    </source>
</evidence>
<evidence type="ECO:0000259" key="7">
    <source>
        <dbReference type="Pfam" id="PF00171"/>
    </source>
</evidence>
<evidence type="ECO:0000313" key="8">
    <source>
        <dbReference type="EMBL" id="MCX2978507.1"/>
    </source>
</evidence>
<dbReference type="InterPro" id="IPR016161">
    <property type="entry name" value="Ald_DH/histidinol_DH"/>
</dbReference>
<dbReference type="Pfam" id="PF00171">
    <property type="entry name" value="Aldedh"/>
    <property type="match status" value="1"/>
</dbReference>
<feature type="active site" evidence="5">
    <location>
        <position position="219"/>
    </location>
</feature>
<dbReference type="InterPro" id="IPR016162">
    <property type="entry name" value="Ald_DH_N"/>
</dbReference>
<dbReference type="InterPro" id="IPR012394">
    <property type="entry name" value="Aldehyde_DH_NAD(P)"/>
</dbReference>
<dbReference type="InterPro" id="IPR015590">
    <property type="entry name" value="Aldehyde_DH_dom"/>
</dbReference>
<evidence type="ECO:0000256" key="6">
    <source>
        <dbReference type="RuleBase" id="RU003345"/>
    </source>
</evidence>
<comment type="similarity">
    <text evidence="1 4 6">Belongs to the aldehyde dehydrogenase family.</text>
</comment>
<dbReference type="InterPro" id="IPR016163">
    <property type="entry name" value="Ald_DH_C"/>
</dbReference>
<keyword evidence="3" id="KW-0520">NAD</keyword>
<evidence type="ECO:0000256" key="2">
    <source>
        <dbReference type="ARBA" id="ARBA00023002"/>
    </source>
</evidence>
<reference evidence="8" key="1">
    <citation type="submission" date="2019-02" db="EMBL/GenBank/DDBJ databases">
        <authorList>
            <person name="Li S.-H."/>
        </authorList>
    </citation>
    <scope>NUCLEOTIDE SEQUENCE</scope>
    <source>
        <strain evidence="8">IMCC11814</strain>
    </source>
</reference>
<dbReference type="Proteomes" id="UP001143304">
    <property type="component" value="Unassembled WGS sequence"/>
</dbReference>
<dbReference type="Gene3D" id="3.40.605.10">
    <property type="entry name" value="Aldehyde Dehydrogenase, Chain A, domain 1"/>
    <property type="match status" value="1"/>
</dbReference>
<keyword evidence="9" id="KW-1185">Reference proteome</keyword>
<accession>A0ABT3T896</accession>
<dbReference type="CDD" id="cd07133">
    <property type="entry name" value="ALDH_CALDH_CalB"/>
    <property type="match status" value="1"/>
</dbReference>
<dbReference type="Gene3D" id="3.40.309.10">
    <property type="entry name" value="Aldehyde Dehydrogenase, Chain A, domain 2"/>
    <property type="match status" value="1"/>
</dbReference>
<protein>
    <recommendedName>
        <fullName evidence="4">Aldehyde dehydrogenase</fullName>
    </recommendedName>
</protein>
<evidence type="ECO:0000256" key="3">
    <source>
        <dbReference type="ARBA" id="ARBA00023027"/>
    </source>
</evidence>
<proteinExistence type="inferred from homology"/>
<name>A0ABT3T896_9GAMM</name>
<dbReference type="PIRSF" id="PIRSF036492">
    <property type="entry name" value="ALDH"/>
    <property type="match status" value="1"/>
</dbReference>
<dbReference type="RefSeq" id="WP_279250203.1">
    <property type="nucleotide sequence ID" value="NZ_SHNO01000001.1"/>
</dbReference>
<dbReference type="InterPro" id="IPR029510">
    <property type="entry name" value="Ald_DH_CS_GLU"/>
</dbReference>
<gene>
    <name evidence="8" type="ORF">EYC82_14165</name>
</gene>
<keyword evidence="2 4" id="KW-0560">Oxidoreductase</keyword>
<dbReference type="PANTHER" id="PTHR43570">
    <property type="entry name" value="ALDEHYDE DEHYDROGENASE"/>
    <property type="match status" value="1"/>
</dbReference>